<dbReference type="EMBL" id="WNDS01000005">
    <property type="protein sequence ID" value="KAF1013192.1"/>
    <property type="molecule type" value="Genomic_DNA"/>
</dbReference>
<name>A0A7V8FDE4_STEMA</name>
<protein>
    <submittedName>
        <fullName evidence="2">Uncharacterized protein</fullName>
    </submittedName>
</protein>
<dbReference type="AlphaFoldDB" id="A0A7V8FDE4"/>
<evidence type="ECO:0000313" key="2">
    <source>
        <dbReference type="EMBL" id="KAF1013192.1"/>
    </source>
</evidence>
<dbReference type="Proteomes" id="UP000487117">
    <property type="component" value="Unassembled WGS sequence"/>
</dbReference>
<comment type="caution">
    <text evidence="2">The sequence shown here is derived from an EMBL/GenBank/DDBJ whole genome shotgun (WGS) entry which is preliminary data.</text>
</comment>
<reference evidence="3" key="1">
    <citation type="journal article" date="2020" name="MBio">
        <title>Horizontal gene transfer to a defensive symbiont with a reduced genome amongst a multipartite beetle microbiome.</title>
        <authorList>
            <person name="Waterworth S.C."/>
            <person name="Florez L.V."/>
            <person name="Rees E.R."/>
            <person name="Hertweck C."/>
            <person name="Kaltenpoth M."/>
            <person name="Kwan J.C."/>
        </authorList>
    </citation>
    <scope>NUCLEOTIDE SEQUENCE [LARGE SCALE GENOMIC DNA]</scope>
</reference>
<feature type="region of interest" description="Disordered" evidence="1">
    <location>
        <begin position="83"/>
        <end position="105"/>
    </location>
</feature>
<accession>A0A7V8FDE4</accession>
<proteinExistence type="predicted"/>
<evidence type="ECO:0000256" key="1">
    <source>
        <dbReference type="SAM" id="MobiDB-lite"/>
    </source>
</evidence>
<organism evidence="2 3">
    <name type="scientific">Stenotrophomonas maltophilia</name>
    <name type="common">Pseudomonas maltophilia</name>
    <name type="synonym">Xanthomonas maltophilia</name>
    <dbReference type="NCBI Taxonomy" id="40324"/>
    <lineage>
        <taxon>Bacteria</taxon>
        <taxon>Pseudomonadati</taxon>
        <taxon>Pseudomonadota</taxon>
        <taxon>Gammaproteobacteria</taxon>
        <taxon>Lysobacterales</taxon>
        <taxon>Lysobacteraceae</taxon>
        <taxon>Stenotrophomonas</taxon>
        <taxon>Stenotrophomonas maltophilia group</taxon>
    </lineage>
</organism>
<sequence length="105" mass="11413">MIDPGRSVYLVFAQPLQGQGRLGIRAEVFAQSLRMAAVGEQMTVERVVAWRIRHVSQESGTDLLSDLGVFPYTAAATVIVPGSGRAPAERAQPRRAARWQGTANH</sequence>
<evidence type="ECO:0000313" key="3">
    <source>
        <dbReference type="Proteomes" id="UP000487117"/>
    </source>
</evidence>
<gene>
    <name evidence="2" type="ORF">GAK31_03341</name>
</gene>